<dbReference type="Proteomes" id="UP000193685">
    <property type="component" value="Unassembled WGS sequence"/>
</dbReference>
<gene>
    <name evidence="1" type="ORF">BCR37DRAFT_383441</name>
</gene>
<organism evidence="1 2">
    <name type="scientific">Protomyces lactucae-debilis</name>
    <dbReference type="NCBI Taxonomy" id="2754530"/>
    <lineage>
        <taxon>Eukaryota</taxon>
        <taxon>Fungi</taxon>
        <taxon>Dikarya</taxon>
        <taxon>Ascomycota</taxon>
        <taxon>Taphrinomycotina</taxon>
        <taxon>Taphrinomycetes</taxon>
        <taxon>Taphrinales</taxon>
        <taxon>Protomycetaceae</taxon>
        <taxon>Protomyces</taxon>
    </lineage>
</organism>
<dbReference type="AlphaFoldDB" id="A0A1Y2EXK7"/>
<evidence type="ECO:0000313" key="2">
    <source>
        <dbReference type="Proteomes" id="UP000193685"/>
    </source>
</evidence>
<dbReference type="RefSeq" id="XP_040722615.1">
    <property type="nucleotide sequence ID" value="XM_040870063.1"/>
</dbReference>
<protein>
    <submittedName>
        <fullName evidence="1">Uncharacterized protein</fullName>
    </submittedName>
</protein>
<keyword evidence="2" id="KW-1185">Reference proteome</keyword>
<dbReference type="EMBL" id="MCFI01000023">
    <property type="protein sequence ID" value="ORY76352.1"/>
    <property type="molecule type" value="Genomic_DNA"/>
</dbReference>
<name>A0A1Y2EXK7_PROLT</name>
<proteinExistence type="predicted"/>
<dbReference type="GeneID" id="63786662"/>
<reference evidence="1 2" key="1">
    <citation type="submission" date="2016-07" db="EMBL/GenBank/DDBJ databases">
        <title>Pervasive Adenine N6-methylation of Active Genes in Fungi.</title>
        <authorList>
            <consortium name="DOE Joint Genome Institute"/>
            <person name="Mondo S.J."/>
            <person name="Dannebaum R.O."/>
            <person name="Kuo R.C."/>
            <person name="Labutti K."/>
            <person name="Haridas S."/>
            <person name="Kuo A."/>
            <person name="Salamov A."/>
            <person name="Ahrendt S.R."/>
            <person name="Lipzen A."/>
            <person name="Sullivan W."/>
            <person name="Andreopoulos W.B."/>
            <person name="Clum A."/>
            <person name="Lindquist E."/>
            <person name="Daum C."/>
            <person name="Ramamoorthy G.K."/>
            <person name="Gryganskyi A."/>
            <person name="Culley D."/>
            <person name="Magnuson J.K."/>
            <person name="James T.Y."/>
            <person name="O'Malley M.A."/>
            <person name="Stajich J.E."/>
            <person name="Spatafora J.W."/>
            <person name="Visel A."/>
            <person name="Grigoriev I.V."/>
        </authorList>
    </citation>
    <scope>NUCLEOTIDE SEQUENCE [LARGE SCALE GENOMIC DNA]</scope>
    <source>
        <strain evidence="1 2">12-1054</strain>
    </source>
</reference>
<accession>A0A1Y2EXK7</accession>
<sequence length="93" mass="10768">MAHLKTSSSFLIHPYGELRPADCRRDLPEEYRLKSQYRRKMLHFAGGVIPADYQQTTGGNKQAFTRGNRTTTRGYHLPQVKLNRWRSGSRCSN</sequence>
<comment type="caution">
    <text evidence="1">The sequence shown here is derived from an EMBL/GenBank/DDBJ whole genome shotgun (WGS) entry which is preliminary data.</text>
</comment>
<evidence type="ECO:0000313" key="1">
    <source>
        <dbReference type="EMBL" id="ORY76352.1"/>
    </source>
</evidence>